<dbReference type="EMBL" id="LGUA01001133">
    <property type="protein sequence ID" value="OAX79160.1"/>
    <property type="molecule type" value="Genomic_DNA"/>
</dbReference>
<evidence type="ECO:0000313" key="1">
    <source>
        <dbReference type="EMBL" id="OAX79160.1"/>
    </source>
</evidence>
<accession>A0A1B7NRA1</accession>
<feature type="non-terminal residue" evidence="1">
    <location>
        <position position="1"/>
    </location>
</feature>
<evidence type="ECO:0000313" key="2">
    <source>
        <dbReference type="Proteomes" id="UP000091918"/>
    </source>
</evidence>
<protein>
    <recommendedName>
        <fullName evidence="3">Reverse transcriptase domain-containing protein</fullName>
    </recommendedName>
</protein>
<keyword evidence="2" id="KW-1185">Reference proteome</keyword>
<proteinExistence type="predicted"/>
<reference evidence="1 2" key="1">
    <citation type="submission" date="2015-07" db="EMBL/GenBank/DDBJ databases">
        <title>Emmonsia species relationships and genome sequence.</title>
        <authorList>
            <person name="Cuomo C.A."/>
            <person name="Schwartz I.S."/>
            <person name="Kenyon C."/>
            <person name="de Hoog G.S."/>
            <person name="Govender N.P."/>
            <person name="Botha A."/>
            <person name="Moreno L."/>
            <person name="de Vries M."/>
            <person name="Munoz J.F."/>
            <person name="Stielow J.B."/>
        </authorList>
    </citation>
    <scope>NUCLEOTIDE SEQUENCE [LARGE SCALE GENOMIC DNA]</scope>
    <source>
        <strain evidence="1 2">CBS 136260</strain>
    </source>
</reference>
<evidence type="ECO:0008006" key="3">
    <source>
        <dbReference type="Google" id="ProtNLM"/>
    </source>
</evidence>
<comment type="caution">
    <text evidence="1">The sequence shown here is derived from an EMBL/GenBank/DDBJ whole genome shotgun (WGS) entry which is preliminary data.</text>
</comment>
<dbReference type="STRING" id="1658172.A0A1B7NRA1"/>
<dbReference type="OrthoDB" id="4368687at2759"/>
<name>A0A1B7NRA1_9EURO</name>
<organism evidence="1 2">
    <name type="scientific">Emergomyces africanus</name>
    <dbReference type="NCBI Taxonomy" id="1955775"/>
    <lineage>
        <taxon>Eukaryota</taxon>
        <taxon>Fungi</taxon>
        <taxon>Dikarya</taxon>
        <taxon>Ascomycota</taxon>
        <taxon>Pezizomycotina</taxon>
        <taxon>Eurotiomycetes</taxon>
        <taxon>Eurotiomycetidae</taxon>
        <taxon>Onygenales</taxon>
        <taxon>Ajellomycetaceae</taxon>
        <taxon>Emergomyces</taxon>
    </lineage>
</organism>
<gene>
    <name evidence="1" type="ORF">ACJ72_06525</name>
</gene>
<dbReference type="Proteomes" id="UP000091918">
    <property type="component" value="Unassembled WGS sequence"/>
</dbReference>
<sequence>FGARPDKTTKQGLLILASAIDQARKLNKVLTLVSFDIKGPFNGVNKNTLVRLTEMGISQIMHRLNSELHERQVLQYQI</sequence>
<dbReference type="AlphaFoldDB" id="A0A1B7NRA1"/>